<comment type="caution">
    <text evidence="3">The sequence shown here is derived from an EMBL/GenBank/DDBJ whole genome shotgun (WGS) entry which is preliminary data.</text>
</comment>
<name>A0A845QBW4_9HYPH</name>
<accession>A0A845QBW4</accession>
<keyword evidence="4" id="KW-1185">Reference proteome</keyword>
<proteinExistence type="predicted"/>
<feature type="domain" description="Lipid/polyisoprenoid-binding YceI-like" evidence="2">
    <location>
        <begin position="29"/>
        <end position="190"/>
    </location>
</feature>
<dbReference type="PANTHER" id="PTHR34406">
    <property type="entry name" value="PROTEIN YCEI"/>
    <property type="match status" value="1"/>
</dbReference>
<dbReference type="Proteomes" id="UP000470384">
    <property type="component" value="Unassembled WGS sequence"/>
</dbReference>
<dbReference type="InterPro" id="IPR036761">
    <property type="entry name" value="TTHA0802/YceI-like_sf"/>
</dbReference>
<dbReference type="PANTHER" id="PTHR34406:SF1">
    <property type="entry name" value="PROTEIN YCEI"/>
    <property type="match status" value="1"/>
</dbReference>
<keyword evidence="1" id="KW-0732">Signal</keyword>
<organism evidence="3 4">
    <name type="scientific">Pyruvatibacter mobilis</name>
    <dbReference type="NCBI Taxonomy" id="1712261"/>
    <lineage>
        <taxon>Bacteria</taxon>
        <taxon>Pseudomonadati</taxon>
        <taxon>Pseudomonadota</taxon>
        <taxon>Alphaproteobacteria</taxon>
        <taxon>Hyphomicrobiales</taxon>
        <taxon>Parvibaculaceae</taxon>
        <taxon>Pyruvatibacter</taxon>
    </lineage>
</organism>
<dbReference type="EMBL" id="WXYQ01000006">
    <property type="protein sequence ID" value="NBG95879.1"/>
    <property type="molecule type" value="Genomic_DNA"/>
</dbReference>
<feature type="chain" id="PRO_5032432768" description="Lipid/polyisoprenoid-binding YceI-like domain-containing protein" evidence="1">
    <location>
        <begin position="24"/>
        <end position="192"/>
    </location>
</feature>
<dbReference type="InterPro" id="IPR007372">
    <property type="entry name" value="Lipid/polyisoprenoid-bd_YceI"/>
</dbReference>
<dbReference type="AlphaFoldDB" id="A0A845QBW4"/>
<evidence type="ECO:0000256" key="1">
    <source>
        <dbReference type="SAM" id="SignalP"/>
    </source>
</evidence>
<dbReference type="SUPFAM" id="SSF101874">
    <property type="entry name" value="YceI-like"/>
    <property type="match status" value="1"/>
</dbReference>
<evidence type="ECO:0000313" key="4">
    <source>
        <dbReference type="Proteomes" id="UP000470384"/>
    </source>
</evidence>
<dbReference type="Gene3D" id="2.40.128.110">
    <property type="entry name" value="Lipid/polyisoprenoid-binding, YceI-like"/>
    <property type="match status" value="1"/>
</dbReference>
<gene>
    <name evidence="3" type="ORF">GTQ45_09050</name>
</gene>
<dbReference type="SMART" id="SM00867">
    <property type="entry name" value="YceI"/>
    <property type="match status" value="1"/>
</dbReference>
<evidence type="ECO:0000259" key="2">
    <source>
        <dbReference type="SMART" id="SM00867"/>
    </source>
</evidence>
<dbReference type="OrthoDB" id="1247465at2"/>
<reference evidence="3 4" key="1">
    <citation type="journal article" date="2016" name="Int. J. Syst. Evol. Microbiol.">
        <title>Pyruvatibacter mobilis gen. nov., sp. nov., a marine bacterium from the culture broth of Picochlorum sp. 122.</title>
        <authorList>
            <person name="Wang G."/>
            <person name="Tang M."/>
            <person name="Wu H."/>
            <person name="Dai S."/>
            <person name="Li T."/>
            <person name="Chen C."/>
            <person name="He H."/>
            <person name="Fan J."/>
            <person name="Xiang W."/>
            <person name="Li X."/>
        </authorList>
    </citation>
    <scope>NUCLEOTIDE SEQUENCE [LARGE SCALE GENOMIC DNA]</scope>
    <source>
        <strain evidence="3 4">GYP-11</strain>
    </source>
</reference>
<protein>
    <recommendedName>
        <fullName evidence="2">Lipid/polyisoprenoid-binding YceI-like domain-containing protein</fullName>
    </recommendedName>
</protein>
<sequence length="192" mass="20099">MIAQLSRVPALACALLVAGGAMSGTQAAQWQVDLAASSLTFEASVFGSSVPGSFERWDADISFDETDLTSSSVEVVITMESATTNDATRDSSLVSDDWFAVTAHPQARLVSTAFRNTGDGTFEMDADLTMRGQTQAITLPFTLEDLGDGSVRAVGTVTVDRTDYGIGQGDFTSGATVCVDVPISIDISAKPK</sequence>
<dbReference type="RefSeq" id="WP_160587757.1">
    <property type="nucleotide sequence ID" value="NZ_BMHN01000001.1"/>
</dbReference>
<evidence type="ECO:0000313" key="3">
    <source>
        <dbReference type="EMBL" id="NBG95879.1"/>
    </source>
</evidence>
<feature type="signal peptide" evidence="1">
    <location>
        <begin position="1"/>
        <end position="23"/>
    </location>
</feature>
<dbReference type="Pfam" id="PF04264">
    <property type="entry name" value="YceI"/>
    <property type="match status" value="1"/>
</dbReference>
<dbReference type="GeneID" id="300654584"/>